<evidence type="ECO:0000313" key="10">
    <source>
        <dbReference type="EMBL" id="OKL53580.1"/>
    </source>
</evidence>
<dbReference type="SUPFAM" id="SSF51445">
    <property type="entry name" value="(Trans)glycosidases"/>
    <property type="match status" value="1"/>
</dbReference>
<evidence type="ECO:0000256" key="2">
    <source>
        <dbReference type="ARBA" id="ARBA00006285"/>
    </source>
</evidence>
<comment type="caution">
    <text evidence="10">The sequence shown here is derived from an EMBL/GenBank/DDBJ whole genome shotgun (WGS) entry which is preliminary data.</text>
</comment>
<evidence type="ECO:0000256" key="3">
    <source>
        <dbReference type="ARBA" id="ARBA00012663"/>
    </source>
</evidence>
<feature type="region of interest" description="Disordered" evidence="7">
    <location>
        <begin position="1181"/>
        <end position="1234"/>
    </location>
</feature>
<dbReference type="InterPro" id="IPR015882">
    <property type="entry name" value="HEX_bac_N"/>
</dbReference>
<dbReference type="EC" id="3.2.1.52" evidence="3"/>
<dbReference type="InterPro" id="IPR017853">
    <property type="entry name" value="GH"/>
</dbReference>
<protein>
    <recommendedName>
        <fullName evidence="3">beta-N-acetylhexosaminidase</fullName>
        <ecNumber evidence="3">3.2.1.52</ecNumber>
    </recommendedName>
</protein>
<dbReference type="PRINTS" id="PR00738">
    <property type="entry name" value="GLHYDRLASE20"/>
</dbReference>
<dbReference type="CDD" id="cd06568">
    <property type="entry name" value="GH20_SpHex_like"/>
    <property type="match status" value="1"/>
</dbReference>
<feature type="compositionally biased region" description="Pro residues" evidence="7">
    <location>
        <begin position="1185"/>
        <end position="1201"/>
    </location>
</feature>
<dbReference type="InterPro" id="IPR000421">
    <property type="entry name" value="FA58C"/>
</dbReference>
<dbReference type="InterPro" id="IPR025705">
    <property type="entry name" value="Beta_hexosaminidase_sua/sub"/>
</dbReference>
<reference evidence="11" key="1">
    <citation type="submission" date="2016-12" db="EMBL/GenBank/DDBJ databases">
        <authorList>
            <person name="Meng X."/>
        </authorList>
    </citation>
    <scope>NUCLEOTIDE SEQUENCE [LARGE SCALE GENOMIC DNA]</scope>
    <source>
        <strain evidence="11">DSM 19116</strain>
    </source>
</reference>
<dbReference type="PANTHER" id="PTHR22600">
    <property type="entry name" value="BETA-HEXOSAMINIDASE"/>
    <property type="match status" value="1"/>
</dbReference>
<comment type="similarity">
    <text evidence="2">Belongs to the glycosyl hydrolase 20 family.</text>
</comment>
<dbReference type="Pfam" id="PF00754">
    <property type="entry name" value="F5_F8_type_C"/>
    <property type="match status" value="1"/>
</dbReference>
<feature type="active site" description="Proton donor" evidence="6">
    <location>
        <position position="507"/>
    </location>
</feature>
<evidence type="ECO:0000256" key="4">
    <source>
        <dbReference type="ARBA" id="ARBA00022801"/>
    </source>
</evidence>
<evidence type="ECO:0000259" key="9">
    <source>
        <dbReference type="PROSITE" id="PS50022"/>
    </source>
</evidence>
<dbReference type="InterPro" id="IPR015883">
    <property type="entry name" value="Glyco_hydro_20_cat"/>
</dbReference>
<dbReference type="Gene3D" id="3.30.379.10">
    <property type="entry name" value="Chitobiase/beta-hexosaminidase domain 2-like"/>
    <property type="match status" value="1"/>
</dbReference>
<keyword evidence="8" id="KW-0812">Transmembrane</keyword>
<dbReference type="Pfam" id="PF00728">
    <property type="entry name" value="Glyco_hydro_20"/>
    <property type="match status" value="1"/>
</dbReference>
<keyword evidence="8" id="KW-1133">Transmembrane helix</keyword>
<dbReference type="Gene3D" id="2.60.120.260">
    <property type="entry name" value="Galactose-binding domain-like"/>
    <property type="match status" value="2"/>
</dbReference>
<dbReference type="PROSITE" id="PS50022">
    <property type="entry name" value="FA58C_3"/>
    <property type="match status" value="1"/>
</dbReference>
<evidence type="ECO:0000256" key="6">
    <source>
        <dbReference type="PIRSR" id="PIRSR625705-1"/>
    </source>
</evidence>
<evidence type="ECO:0000313" key="11">
    <source>
        <dbReference type="Proteomes" id="UP000185628"/>
    </source>
</evidence>
<feature type="region of interest" description="Disordered" evidence="7">
    <location>
        <begin position="448"/>
        <end position="470"/>
    </location>
</feature>
<dbReference type="Proteomes" id="UP000185628">
    <property type="component" value="Unassembled WGS sequence"/>
</dbReference>
<gene>
    <name evidence="10" type="ORF">BSZ39_08770</name>
</gene>
<dbReference type="GO" id="GO:0030203">
    <property type="term" value="P:glycosaminoglycan metabolic process"/>
    <property type="evidence" value="ECO:0007669"/>
    <property type="project" value="TreeGrafter"/>
</dbReference>
<dbReference type="AlphaFoldDB" id="A0A1Q5Q1W4"/>
<dbReference type="GO" id="GO:0005975">
    <property type="term" value="P:carbohydrate metabolic process"/>
    <property type="evidence" value="ECO:0007669"/>
    <property type="project" value="InterPro"/>
</dbReference>
<dbReference type="GO" id="GO:0016020">
    <property type="term" value="C:membrane"/>
    <property type="evidence" value="ECO:0007669"/>
    <property type="project" value="TreeGrafter"/>
</dbReference>
<dbReference type="Pfam" id="PF02838">
    <property type="entry name" value="Glyco_hydro_20b"/>
    <property type="match status" value="1"/>
</dbReference>
<dbReference type="GO" id="GO:0004563">
    <property type="term" value="F:beta-N-acetylhexosaminidase activity"/>
    <property type="evidence" value="ECO:0007669"/>
    <property type="project" value="UniProtKB-EC"/>
</dbReference>
<keyword evidence="8" id="KW-0472">Membrane</keyword>
<organism evidence="10 11">
    <name type="scientific">Bowdeniella nasicola</name>
    <dbReference type="NCBI Taxonomy" id="208480"/>
    <lineage>
        <taxon>Bacteria</taxon>
        <taxon>Bacillati</taxon>
        <taxon>Actinomycetota</taxon>
        <taxon>Actinomycetes</taxon>
        <taxon>Actinomycetales</taxon>
        <taxon>Actinomycetaceae</taxon>
        <taxon>Bowdeniella</taxon>
    </lineage>
</organism>
<feature type="transmembrane region" description="Helical" evidence="8">
    <location>
        <begin position="1236"/>
        <end position="1255"/>
    </location>
</feature>
<dbReference type="PANTHER" id="PTHR22600:SF57">
    <property type="entry name" value="BETA-N-ACETYLHEXOSAMINIDASE"/>
    <property type="match status" value="1"/>
</dbReference>
<feature type="compositionally biased region" description="Polar residues" evidence="7">
    <location>
        <begin position="52"/>
        <end position="61"/>
    </location>
</feature>
<dbReference type="SUPFAM" id="SSF49785">
    <property type="entry name" value="Galactose-binding domain-like"/>
    <property type="match status" value="2"/>
</dbReference>
<feature type="region of interest" description="Disordered" evidence="7">
    <location>
        <begin position="17"/>
        <end position="63"/>
    </location>
</feature>
<evidence type="ECO:0000256" key="5">
    <source>
        <dbReference type="ARBA" id="ARBA00023295"/>
    </source>
</evidence>
<evidence type="ECO:0000256" key="1">
    <source>
        <dbReference type="ARBA" id="ARBA00001231"/>
    </source>
</evidence>
<feature type="compositionally biased region" description="Polar residues" evidence="7">
    <location>
        <begin position="448"/>
        <end position="466"/>
    </location>
</feature>
<feature type="compositionally biased region" description="Low complexity" evidence="7">
    <location>
        <begin position="1205"/>
        <end position="1226"/>
    </location>
</feature>
<keyword evidence="11" id="KW-1185">Reference proteome</keyword>
<dbReference type="EMBL" id="MQVR01000052">
    <property type="protein sequence ID" value="OKL53580.1"/>
    <property type="molecule type" value="Genomic_DNA"/>
</dbReference>
<feature type="domain" description="F5/8 type C" evidence="9">
    <location>
        <begin position="920"/>
        <end position="1070"/>
    </location>
</feature>
<sequence length="1261" mass="133319">MFTTAAMADEPAKNVALASEGATPRASGQEVAGQWGPDKLNDGVVNPGAAKPTQSRWSSPTKDNEHATITFAQAHKLDHINVVWESACAPTFSILGSTDGTTFDKPIVDKGTRECVEPLGEADPQTYAIPAELKNEAFKAIRVVGHERRPIGGVKYGFSIWEIEAWTGAEPTPPPPPANPVALVPLPSSVTPHAEADPFTLTPDAKIVAPGEARQAGEFLATIMRASTGYALPVVDSGDTAGNIVLSVTADAKTPEGYALKVSSDGITATGNSAHGVFNAVQTIRQLFPAMLESKHEVNAEWIAAAVDITDAPRFAHRGVQLDPARSFVTVAEVKKVIDTMAAYKLNRLHLHLADDQGWRIEITNDGRVAGDDIDYTRLTSISGQTAMNAHGGQIGHSELGRTGYYTQADYKEIVKYAADRHVTVIPEIDVPGHTNAALHAIPQLNTAGASHQGTPEQPTAPANGTGSVGYSYLDPDSEVSFTFLTHVFKQIAAMTPGEFIHMGGDESHDMTRRHGHAKYAGFLDRVVTILHDLGKKPIGWNEVHEANLKPGDTIQYWVGDPAPVRAAVKDKGARLIVSLSTQGAYLDQKYNAKTPYGLSWARTGDFDVFYSWDPKAAVNLSDDTIRGVEAPMWSEAIRGGDQVEFMAFMRSISIAEMGWTAQNQRDVNDFKQRMAYQGPRLTANNVQFFDGPTTTWQTSLAGTNSSAKPGKASTFNVALLSAPGTVTDGKTISPDTRNDKVNTPSKSVIGAGSEVTVDWGDGTQSAATVETNLPRSAFNSAGLYYLTGKHAYAKAGTYDATVTVGSLTTKLTITVGADQADPKPLRPAWDSSAKPVVSVERDVVRAGDRDPLSASGFEPNVRADIFLGETKLGQLRPDADGTRDFAIQIPPGTPPGKYPLRVVQGERSASTEIIVFSDSAQLPHPIAQDALSIAGFSSQADNETPPNGLATAAIDGKKDTFWHSRWQAPAAKAPHYLDIKLPSTCQVLGVEHTPRADSANGRVKDYAVYVSADGATWSDPVVTGSLPSTNAPTVIPIKPTAGSFVRFEMTSNHAGNDFATIGELRIGGLCDGQEAASVSATSAAGSITASEIAPAKTPLKVTAGEEITLAGSHFNDAPVLVWDTSGAKPVLVASPTAANGAYQVIAKVPADVSEGDTLTWRVTQTGIGTIELPLEVVKKSVDPEPSPTPDPTEEPSPTPDPTDEPTAAPTGEPTTPAPSASAKPSPSLPITGSDAGWALALVTMLAGAGLTLVLRARRMS</sequence>
<dbReference type="OrthoDB" id="9763537at2"/>
<dbReference type="InterPro" id="IPR008979">
    <property type="entry name" value="Galactose-bd-like_sf"/>
</dbReference>
<keyword evidence="4" id="KW-0378">Hydrolase</keyword>
<dbReference type="RefSeq" id="WP_073716966.1">
    <property type="nucleotide sequence ID" value="NZ_MQVR01000052.1"/>
</dbReference>
<accession>A0A1Q5Q1W4</accession>
<proteinExistence type="inferred from homology"/>
<name>A0A1Q5Q1W4_9ACTO</name>
<dbReference type="Gene3D" id="3.20.20.80">
    <property type="entry name" value="Glycosidases"/>
    <property type="match status" value="1"/>
</dbReference>
<evidence type="ECO:0000256" key="8">
    <source>
        <dbReference type="SAM" id="Phobius"/>
    </source>
</evidence>
<dbReference type="InterPro" id="IPR029018">
    <property type="entry name" value="Hex-like_dom2"/>
</dbReference>
<keyword evidence="5" id="KW-0326">Glycosidase</keyword>
<evidence type="ECO:0000256" key="7">
    <source>
        <dbReference type="SAM" id="MobiDB-lite"/>
    </source>
</evidence>
<comment type="catalytic activity">
    <reaction evidence="1">
        <text>Hydrolysis of terminal non-reducing N-acetyl-D-hexosamine residues in N-acetyl-beta-D-hexosaminides.</text>
        <dbReference type="EC" id="3.2.1.52"/>
    </reaction>
</comment>
<dbReference type="SUPFAM" id="SSF55545">
    <property type="entry name" value="beta-N-acetylhexosaminidase-like domain"/>
    <property type="match status" value="1"/>
</dbReference>